<evidence type="ECO:0000256" key="1">
    <source>
        <dbReference type="ARBA" id="ARBA00023002"/>
    </source>
</evidence>
<gene>
    <name evidence="3" type="ORF">HNR40_007552</name>
</gene>
<dbReference type="Gene3D" id="3.40.50.720">
    <property type="entry name" value="NAD(P)-binding Rossmann-like Domain"/>
    <property type="match status" value="1"/>
</dbReference>
<dbReference type="RefSeq" id="WP_184969933.1">
    <property type="nucleotide sequence ID" value="NZ_JACHIN010000012.1"/>
</dbReference>
<comment type="caution">
    <text evidence="3">The sequence shown here is derived from an EMBL/GenBank/DDBJ whole genome shotgun (WGS) entry which is preliminary data.</text>
</comment>
<dbReference type="Pfam" id="PF03807">
    <property type="entry name" value="F420_oxidored"/>
    <property type="match status" value="1"/>
</dbReference>
<reference evidence="3 4" key="1">
    <citation type="submission" date="2020-08" db="EMBL/GenBank/DDBJ databases">
        <title>Genomic Encyclopedia of Type Strains, Phase IV (KMG-IV): sequencing the most valuable type-strain genomes for metagenomic binning, comparative biology and taxonomic classification.</title>
        <authorList>
            <person name="Goeker M."/>
        </authorList>
    </citation>
    <scope>NUCLEOTIDE SEQUENCE [LARGE SCALE GENOMIC DNA]</scope>
    <source>
        <strain evidence="3 4">DSM 45385</strain>
    </source>
</reference>
<evidence type="ECO:0000313" key="4">
    <source>
        <dbReference type="Proteomes" id="UP000568380"/>
    </source>
</evidence>
<dbReference type="InterPro" id="IPR036291">
    <property type="entry name" value="NAD(P)-bd_dom_sf"/>
</dbReference>
<dbReference type="GO" id="GO:0016491">
    <property type="term" value="F:oxidoreductase activity"/>
    <property type="evidence" value="ECO:0007669"/>
    <property type="project" value="UniProtKB-KW"/>
</dbReference>
<feature type="domain" description="Pyrroline-5-carboxylate reductase catalytic N-terminal" evidence="2">
    <location>
        <begin position="3"/>
        <end position="77"/>
    </location>
</feature>
<dbReference type="PANTHER" id="PTHR14239:SF10">
    <property type="entry name" value="REDUCTASE"/>
    <property type="match status" value="1"/>
</dbReference>
<organism evidence="3 4">
    <name type="scientific">Nonomuraea endophytica</name>
    <dbReference type="NCBI Taxonomy" id="714136"/>
    <lineage>
        <taxon>Bacteria</taxon>
        <taxon>Bacillati</taxon>
        <taxon>Actinomycetota</taxon>
        <taxon>Actinomycetes</taxon>
        <taxon>Streptosporangiales</taxon>
        <taxon>Streptosporangiaceae</taxon>
        <taxon>Nonomuraea</taxon>
    </lineage>
</organism>
<dbReference type="PANTHER" id="PTHR14239">
    <property type="entry name" value="DUDULIN-RELATED"/>
    <property type="match status" value="1"/>
</dbReference>
<dbReference type="Proteomes" id="UP000568380">
    <property type="component" value="Unassembled WGS sequence"/>
</dbReference>
<proteinExistence type="predicted"/>
<accession>A0A7W8A9H1</accession>
<dbReference type="EMBL" id="JACHIN010000012">
    <property type="protein sequence ID" value="MBB5082057.1"/>
    <property type="molecule type" value="Genomic_DNA"/>
</dbReference>
<evidence type="ECO:0000259" key="2">
    <source>
        <dbReference type="Pfam" id="PF03807"/>
    </source>
</evidence>
<evidence type="ECO:0000313" key="3">
    <source>
        <dbReference type="EMBL" id="MBB5082057.1"/>
    </source>
</evidence>
<dbReference type="SUPFAM" id="SSF51735">
    <property type="entry name" value="NAD(P)-binding Rossmann-fold domains"/>
    <property type="match status" value="1"/>
</dbReference>
<dbReference type="InterPro" id="IPR051267">
    <property type="entry name" value="STEAP_metalloreductase"/>
</dbReference>
<dbReference type="AlphaFoldDB" id="A0A7W8A9H1"/>
<sequence>MDVAVIGTGHVGRTLGEALAAAGHDVRYGSRTPEGSVRAALNGAEAVIIAIPGEVVAGFARDHAGELAGKVVIDAANKFDGGAMHNAAEFAALAPEARYTRAFNALGWENFAEPVFDGVVADLFYSAAEADREIVERVVRDVGLNPVHLGPDRHDVLDQVFTLWFALVNSQGRGRRLALKVL</sequence>
<protein>
    <recommendedName>
        <fullName evidence="2">Pyrroline-5-carboxylate reductase catalytic N-terminal domain-containing protein</fullName>
    </recommendedName>
</protein>
<keyword evidence="1" id="KW-0560">Oxidoreductase</keyword>
<dbReference type="InterPro" id="IPR028939">
    <property type="entry name" value="P5C_Rdtase_cat_N"/>
</dbReference>
<name>A0A7W8A9H1_9ACTN</name>
<keyword evidence="4" id="KW-1185">Reference proteome</keyword>